<dbReference type="InterPro" id="IPR029058">
    <property type="entry name" value="AB_hydrolase_fold"/>
</dbReference>
<protein>
    <submittedName>
        <fullName evidence="1">Uncharacterized protein</fullName>
    </submittedName>
</protein>
<dbReference type="EMBL" id="KN846986">
    <property type="protein sequence ID" value="KIW93705.1"/>
    <property type="molecule type" value="Genomic_DNA"/>
</dbReference>
<organism evidence="1 2">
    <name type="scientific">Cladophialophora bantiana (strain ATCC 10958 / CBS 173.52 / CDC B-1940 / NIH 8579)</name>
    <name type="common">Xylohypha bantiana</name>
    <dbReference type="NCBI Taxonomy" id="1442370"/>
    <lineage>
        <taxon>Eukaryota</taxon>
        <taxon>Fungi</taxon>
        <taxon>Dikarya</taxon>
        <taxon>Ascomycota</taxon>
        <taxon>Pezizomycotina</taxon>
        <taxon>Eurotiomycetes</taxon>
        <taxon>Chaetothyriomycetidae</taxon>
        <taxon>Chaetothyriales</taxon>
        <taxon>Herpotrichiellaceae</taxon>
        <taxon>Cladophialophora</taxon>
    </lineage>
</organism>
<dbReference type="GeneID" id="27697947"/>
<evidence type="ECO:0000313" key="2">
    <source>
        <dbReference type="Proteomes" id="UP000053789"/>
    </source>
</evidence>
<dbReference type="AlphaFoldDB" id="A0A0D2HS51"/>
<dbReference type="HOGENOM" id="CLU_1777226_0_0_1"/>
<proteinExistence type="predicted"/>
<dbReference type="RefSeq" id="XP_016620374.1">
    <property type="nucleotide sequence ID" value="XM_016762761.1"/>
</dbReference>
<dbReference type="SUPFAM" id="SSF53474">
    <property type="entry name" value="alpha/beta-Hydrolases"/>
    <property type="match status" value="1"/>
</dbReference>
<dbReference type="Gene3D" id="3.40.50.1820">
    <property type="entry name" value="alpha/beta hydrolase"/>
    <property type="match status" value="1"/>
</dbReference>
<name>A0A0D2HS51_CLAB1</name>
<evidence type="ECO:0000313" key="1">
    <source>
        <dbReference type="EMBL" id="KIW93705.1"/>
    </source>
</evidence>
<dbReference type="VEuPathDB" id="FungiDB:Z519_05019"/>
<accession>A0A0D2HS51</accession>
<dbReference type="Proteomes" id="UP000053789">
    <property type="component" value="Unassembled WGS sequence"/>
</dbReference>
<dbReference type="OrthoDB" id="4141971at2759"/>
<keyword evidence="2" id="KW-1185">Reference proteome</keyword>
<sequence length="146" mass="16178">MFDSPRTNTQATVSIEAFMHPRSLLGLSIFLNEVIADFLVLGLVDGKFPKKGSAPEDKVHSSAISAIWPPTFQMVGDSDEAWDASQLTSLHDKLRKHNIPSGVLVVPEKSHAFENMSKIGDQLHLRYIQPACEFVARYAVKDSEGR</sequence>
<reference evidence="1" key="1">
    <citation type="submission" date="2015-01" db="EMBL/GenBank/DDBJ databases">
        <title>The Genome Sequence of Cladophialophora bantiana CBS 173.52.</title>
        <authorList>
            <consortium name="The Broad Institute Genomics Platform"/>
            <person name="Cuomo C."/>
            <person name="de Hoog S."/>
            <person name="Gorbushina A."/>
            <person name="Stielow B."/>
            <person name="Teixiera M."/>
            <person name="Abouelleil A."/>
            <person name="Chapman S.B."/>
            <person name="Priest M."/>
            <person name="Young S.K."/>
            <person name="Wortman J."/>
            <person name="Nusbaum C."/>
            <person name="Birren B."/>
        </authorList>
    </citation>
    <scope>NUCLEOTIDE SEQUENCE [LARGE SCALE GENOMIC DNA]</scope>
    <source>
        <strain evidence="1">CBS 173.52</strain>
    </source>
</reference>
<gene>
    <name evidence="1" type="ORF">Z519_05019</name>
</gene>